<sequence length="65" mass="7816">MNLHTKVLVTLHFIMVLLAFIFNNTEYQILANVFILLKVIPGWSYYKELRKRKTRELVLQTQIDH</sequence>
<evidence type="ECO:0000313" key="3">
    <source>
        <dbReference type="Proteomes" id="UP000179524"/>
    </source>
</evidence>
<dbReference type="Proteomes" id="UP000179524">
    <property type="component" value="Unassembled WGS sequence"/>
</dbReference>
<organism evidence="2 3">
    <name type="scientific">Anaerobacillus alkalilacustris</name>
    <dbReference type="NCBI Taxonomy" id="393763"/>
    <lineage>
        <taxon>Bacteria</taxon>
        <taxon>Bacillati</taxon>
        <taxon>Bacillota</taxon>
        <taxon>Bacilli</taxon>
        <taxon>Bacillales</taxon>
        <taxon>Bacillaceae</taxon>
        <taxon>Anaerobacillus</taxon>
    </lineage>
</organism>
<keyword evidence="1" id="KW-0472">Membrane</keyword>
<dbReference type="AlphaFoldDB" id="A0A1S2LGI5"/>
<name>A0A1S2LGI5_9BACI</name>
<feature type="transmembrane region" description="Helical" evidence="1">
    <location>
        <begin position="29"/>
        <end position="46"/>
    </location>
</feature>
<dbReference type="EMBL" id="MLQR01000043">
    <property type="protein sequence ID" value="OIJ11193.1"/>
    <property type="molecule type" value="Genomic_DNA"/>
</dbReference>
<comment type="caution">
    <text evidence="2">The sequence shown here is derived from an EMBL/GenBank/DDBJ whole genome shotgun (WGS) entry which is preliminary data.</text>
</comment>
<gene>
    <name evidence="2" type="ORF">BKP37_16190</name>
</gene>
<evidence type="ECO:0000256" key="1">
    <source>
        <dbReference type="SAM" id="Phobius"/>
    </source>
</evidence>
<keyword evidence="1" id="KW-1133">Transmembrane helix</keyword>
<protein>
    <submittedName>
        <fullName evidence="2">Uncharacterized protein</fullName>
    </submittedName>
</protein>
<keyword evidence="3" id="KW-1185">Reference proteome</keyword>
<accession>A0A1S2LGI5</accession>
<dbReference type="RefSeq" id="WP_071310657.1">
    <property type="nucleotide sequence ID" value="NZ_MLQR01000043.1"/>
</dbReference>
<feature type="transmembrane region" description="Helical" evidence="1">
    <location>
        <begin position="7"/>
        <end position="23"/>
    </location>
</feature>
<reference evidence="2 3" key="1">
    <citation type="submission" date="2016-10" db="EMBL/GenBank/DDBJ databases">
        <title>Draft genome sequences of four alkaliphilic bacteria belonging to the Anaerobacillus genus.</title>
        <authorList>
            <person name="Bassil N.M."/>
            <person name="Lloyd J.R."/>
        </authorList>
    </citation>
    <scope>NUCLEOTIDE SEQUENCE [LARGE SCALE GENOMIC DNA]</scope>
    <source>
        <strain evidence="2 3">DSM 18345</strain>
    </source>
</reference>
<proteinExistence type="predicted"/>
<evidence type="ECO:0000313" key="2">
    <source>
        <dbReference type="EMBL" id="OIJ11193.1"/>
    </source>
</evidence>
<keyword evidence="1" id="KW-0812">Transmembrane</keyword>